<feature type="region of interest" description="Disordered" evidence="2">
    <location>
        <begin position="300"/>
        <end position="321"/>
    </location>
</feature>
<gene>
    <name evidence="4" type="ORF">G3M48_000860</name>
</gene>
<feature type="compositionally biased region" description="Acidic residues" evidence="2">
    <location>
        <begin position="31"/>
        <end position="45"/>
    </location>
</feature>
<evidence type="ECO:0000256" key="2">
    <source>
        <dbReference type="SAM" id="MobiDB-lite"/>
    </source>
</evidence>
<keyword evidence="1" id="KW-0479">Metal-binding</keyword>
<proteinExistence type="predicted"/>
<evidence type="ECO:0000259" key="3">
    <source>
        <dbReference type="PROSITE" id="PS50966"/>
    </source>
</evidence>
<reference evidence="4 5" key="1">
    <citation type="submission" date="2020-02" db="EMBL/GenBank/DDBJ databases">
        <title>Comparative genomics of the hypocrealean fungal genus Beauvera.</title>
        <authorList>
            <person name="Showalter D.N."/>
            <person name="Bushley K.E."/>
            <person name="Rehner S.A."/>
        </authorList>
    </citation>
    <scope>NUCLEOTIDE SEQUENCE [LARGE SCALE GENOMIC DNA]</scope>
    <source>
        <strain evidence="4 5">ARSEF4384</strain>
    </source>
</reference>
<dbReference type="Proteomes" id="UP001397290">
    <property type="component" value="Unassembled WGS sequence"/>
</dbReference>
<dbReference type="EMBL" id="JAAHCF010000121">
    <property type="protein sequence ID" value="KAK8147865.1"/>
    <property type="molecule type" value="Genomic_DNA"/>
</dbReference>
<dbReference type="InterPro" id="IPR007527">
    <property type="entry name" value="Znf_SWIM"/>
</dbReference>
<organism evidence="4 5">
    <name type="scientific">Beauveria asiatica</name>
    <dbReference type="NCBI Taxonomy" id="1069075"/>
    <lineage>
        <taxon>Eukaryota</taxon>
        <taxon>Fungi</taxon>
        <taxon>Dikarya</taxon>
        <taxon>Ascomycota</taxon>
        <taxon>Pezizomycotina</taxon>
        <taxon>Sordariomycetes</taxon>
        <taxon>Hypocreomycetidae</taxon>
        <taxon>Hypocreales</taxon>
        <taxon>Cordycipitaceae</taxon>
        <taxon>Beauveria</taxon>
    </lineage>
</organism>
<sequence>MPPTLRLSVPVAQKNYELGRDDYRTESTGSESEDGSSVSDDDEQSDQVRSPTRLVYNLDALPEKTKSTVRDAFNEPPAMVVQHCRQVGDTFAFQMSEVVTRSVRIRAPSSGKTRLSCSCSQGGAGAAGGGALDNHEKEPCHHILWLLDQLAKQTLYDTDHEQPLTMTSAGFPEEMGDPFRAISDHHLNIVADGLHCRHVEPGCYDPRRADKHRIRESRELLSSVYEASADSFRPDIFNEPLLPGPAIVKPRDLDYTVFRMLVDDDIFFHYFLSEASRGGSDVIHQFRLLTHRINAVLQDLDQHSPSGSGDEPSSPQEESHTVSWAARHVQGVISLVRYAIWSGERPLQVAEKHAAARTLIHILDCVVKRRTDVRGGGGRRQGRGRLERDLFFRFLGDADCGFVLDELERIPEGALPYISNLDSIVNKMAQYGVHASYLHRFRKFIAQLKANRPVPNLKRESPDSDEDGGAFKRMR</sequence>
<feature type="domain" description="SWIM-type" evidence="3">
    <location>
        <begin position="103"/>
        <end position="151"/>
    </location>
</feature>
<keyword evidence="1" id="KW-0862">Zinc</keyword>
<keyword evidence="5" id="KW-1185">Reference proteome</keyword>
<feature type="compositionally biased region" description="Low complexity" evidence="2">
    <location>
        <begin position="304"/>
        <end position="316"/>
    </location>
</feature>
<evidence type="ECO:0000313" key="5">
    <source>
        <dbReference type="Proteomes" id="UP001397290"/>
    </source>
</evidence>
<keyword evidence="1" id="KW-0863">Zinc-finger</keyword>
<comment type="caution">
    <text evidence="4">The sequence shown here is derived from an EMBL/GenBank/DDBJ whole genome shotgun (WGS) entry which is preliminary data.</text>
</comment>
<accession>A0AAW0S0T0</accession>
<dbReference type="GO" id="GO:0008270">
    <property type="term" value="F:zinc ion binding"/>
    <property type="evidence" value="ECO:0007669"/>
    <property type="project" value="UniProtKB-KW"/>
</dbReference>
<feature type="region of interest" description="Disordered" evidence="2">
    <location>
        <begin position="455"/>
        <end position="475"/>
    </location>
</feature>
<dbReference type="PROSITE" id="PS50966">
    <property type="entry name" value="ZF_SWIM"/>
    <property type="match status" value="1"/>
</dbReference>
<protein>
    <recommendedName>
        <fullName evidence="3">SWIM-type domain-containing protein</fullName>
    </recommendedName>
</protein>
<evidence type="ECO:0000256" key="1">
    <source>
        <dbReference type="PROSITE-ProRule" id="PRU00325"/>
    </source>
</evidence>
<name>A0AAW0S0T0_9HYPO</name>
<dbReference type="AlphaFoldDB" id="A0AAW0S0T0"/>
<evidence type="ECO:0000313" key="4">
    <source>
        <dbReference type="EMBL" id="KAK8147865.1"/>
    </source>
</evidence>
<feature type="region of interest" description="Disordered" evidence="2">
    <location>
        <begin position="1"/>
        <end position="52"/>
    </location>
</feature>